<feature type="domain" description="Sushi" evidence="7">
    <location>
        <begin position="284"/>
        <end position="344"/>
    </location>
</feature>
<organism evidence="8 9">
    <name type="scientific">Cordylochernes scorpioides</name>
    <dbReference type="NCBI Taxonomy" id="51811"/>
    <lineage>
        <taxon>Eukaryota</taxon>
        <taxon>Metazoa</taxon>
        <taxon>Ecdysozoa</taxon>
        <taxon>Arthropoda</taxon>
        <taxon>Chelicerata</taxon>
        <taxon>Arachnida</taxon>
        <taxon>Pseudoscorpiones</taxon>
        <taxon>Cheliferoidea</taxon>
        <taxon>Chernetidae</taxon>
        <taxon>Cordylochernes</taxon>
    </lineage>
</organism>
<protein>
    <recommendedName>
        <fullName evidence="7">Sushi domain-containing protein</fullName>
    </recommendedName>
</protein>
<evidence type="ECO:0000256" key="6">
    <source>
        <dbReference type="SAM" id="MobiDB-lite"/>
    </source>
</evidence>
<evidence type="ECO:0000256" key="1">
    <source>
        <dbReference type="ARBA" id="ARBA00022659"/>
    </source>
</evidence>
<dbReference type="CDD" id="cd00033">
    <property type="entry name" value="CCP"/>
    <property type="match status" value="6"/>
</dbReference>
<dbReference type="PROSITE" id="PS50923">
    <property type="entry name" value="SUSHI"/>
    <property type="match status" value="6"/>
</dbReference>
<dbReference type="InterPro" id="IPR050350">
    <property type="entry name" value="Compl-Cell_Adhes-Reg"/>
</dbReference>
<dbReference type="SMART" id="SM00032">
    <property type="entry name" value="CCP"/>
    <property type="match status" value="6"/>
</dbReference>
<dbReference type="PANTHER" id="PTHR19325:SF560">
    <property type="entry name" value="SUSHI, VON WILLEBRAND FACTOR TYPE A, EGF AND PENTRAXIN DOMAIN-CONTAINING PROTEIN 1"/>
    <property type="match status" value="1"/>
</dbReference>
<gene>
    <name evidence="8" type="ORF">LAZ67_14003472</name>
</gene>
<evidence type="ECO:0000256" key="3">
    <source>
        <dbReference type="ARBA" id="ARBA00023157"/>
    </source>
</evidence>
<feature type="domain" description="Sushi" evidence="7">
    <location>
        <begin position="405"/>
        <end position="472"/>
    </location>
</feature>
<sequence length="679" mass="74403">MQDATTEHPEGPTSTAPSQISRLAFRAPPFWPNNVELWISQLEAAFGLAEISRDETKFQATVLDGRPMGDQKPSTVLAAMQHQAGRNLSDTALKMLWTRRLPQDIRAALAASSETSLSKLAEMADNIHEAILPTVSAVDQPSTGHSAEAHQQLMTQIQDLHTQIEALKSSMDTPHNRYPNARYPTHNKKGNAGTCWYHMKFGAQARKCLQPCNFKVQGNEYARHHLQERVKKILCLPRVSGNDWTVGNAVTYECNSGFTLDGDLSRVCQSSGRWDGSLPRCEPVHCSVPTSPQNGQVTLPPGEPSVGQRAVYSCDQGYRMLGLTNRVCLESGKWSPIVPTICLPVTCPPPPPPATNGKLETQGHYYGNEATYTCEPGYYLVGPETRRCGALGTWEPDDNTVCEPVRCPSPVQPAHGRFLLGDARAGVIEEVVRRFGSVLEVFCDDGYKLEGMAMRLCGVSGSWEGEEALCRAIKCPRPPAVENGKLVVDRAEGRLGDTAVYRCLPGYHLSASSMLICGEDETWGGPSVTCQPNKCPSLPGTTDFPVAVGTSVEITCSPGYVPDGTAKTFCGLDGKWDPPPPDCIKISCPKPPDPDYGFIMGDDFKSKANAIILIGTLRLSSLRLKKLVSGERFVSNEEVKRAVDEYFDSLPDSRFWEGILILEKRWTKCVKVKGDYVEK</sequence>
<feature type="disulfide bond" evidence="5">
    <location>
        <begin position="443"/>
        <end position="470"/>
    </location>
</feature>
<dbReference type="InterPro" id="IPR000436">
    <property type="entry name" value="Sushi_SCR_CCP_dom"/>
</dbReference>
<keyword evidence="1 5" id="KW-0768">Sushi</keyword>
<dbReference type="SUPFAM" id="SSF57535">
    <property type="entry name" value="Complement control module/SCR domain"/>
    <property type="match status" value="6"/>
</dbReference>
<dbReference type="Gene3D" id="2.10.70.10">
    <property type="entry name" value="Complement Module, domain 1"/>
    <property type="match status" value="6"/>
</dbReference>
<dbReference type="InterPro" id="IPR036397">
    <property type="entry name" value="RNaseH_sf"/>
</dbReference>
<keyword evidence="3 5" id="KW-1015">Disulfide bond</keyword>
<keyword evidence="9" id="KW-1185">Reference proteome</keyword>
<feature type="compositionally biased region" description="Basic and acidic residues" evidence="6">
    <location>
        <begin position="1"/>
        <end position="10"/>
    </location>
</feature>
<keyword evidence="2" id="KW-0677">Repeat</keyword>
<evidence type="ECO:0000256" key="2">
    <source>
        <dbReference type="ARBA" id="ARBA00022737"/>
    </source>
</evidence>
<dbReference type="PANTHER" id="PTHR19325">
    <property type="entry name" value="COMPLEMENT COMPONENT-RELATED SUSHI DOMAIN-CONTAINING"/>
    <property type="match status" value="1"/>
</dbReference>
<evidence type="ECO:0000256" key="5">
    <source>
        <dbReference type="PROSITE-ProRule" id="PRU00302"/>
    </source>
</evidence>
<proteinExistence type="predicted"/>
<evidence type="ECO:0000259" key="7">
    <source>
        <dbReference type="PROSITE" id="PS50923"/>
    </source>
</evidence>
<feature type="domain" description="Sushi" evidence="7">
    <location>
        <begin position="233"/>
        <end position="283"/>
    </location>
</feature>
<comment type="caution">
    <text evidence="5">Lacks conserved residue(s) required for the propagation of feature annotation.</text>
</comment>
<feature type="disulfide bond" evidence="5">
    <location>
        <begin position="556"/>
        <end position="583"/>
    </location>
</feature>
<dbReference type="Pfam" id="PF00084">
    <property type="entry name" value="Sushi"/>
    <property type="match status" value="6"/>
</dbReference>
<dbReference type="EMBL" id="CP092876">
    <property type="protein sequence ID" value="UYV77164.1"/>
    <property type="molecule type" value="Genomic_DNA"/>
</dbReference>
<accession>A0ABY6L8S3</accession>
<feature type="domain" description="Sushi" evidence="7">
    <location>
        <begin position="345"/>
        <end position="404"/>
    </location>
</feature>
<feature type="domain" description="Sushi" evidence="7">
    <location>
        <begin position="473"/>
        <end position="532"/>
    </location>
</feature>
<evidence type="ECO:0000313" key="9">
    <source>
        <dbReference type="Proteomes" id="UP001235939"/>
    </source>
</evidence>
<reference evidence="8 9" key="1">
    <citation type="submission" date="2022-01" db="EMBL/GenBank/DDBJ databases">
        <title>A chromosomal length assembly of Cordylochernes scorpioides.</title>
        <authorList>
            <person name="Zeh D."/>
            <person name="Zeh J."/>
        </authorList>
    </citation>
    <scope>NUCLEOTIDE SEQUENCE [LARGE SCALE GENOMIC DNA]</scope>
    <source>
        <strain evidence="8">IN4F17</strain>
        <tissue evidence="8">Whole Body</tissue>
    </source>
</reference>
<dbReference type="Proteomes" id="UP001235939">
    <property type="component" value="Chromosome 14"/>
</dbReference>
<feature type="region of interest" description="Disordered" evidence="6">
    <location>
        <begin position="1"/>
        <end position="20"/>
    </location>
</feature>
<feature type="disulfide bond" evidence="5">
    <location>
        <begin position="503"/>
        <end position="530"/>
    </location>
</feature>
<feature type="disulfide bond" evidence="5">
    <location>
        <begin position="254"/>
        <end position="281"/>
    </location>
</feature>
<evidence type="ECO:0000313" key="8">
    <source>
        <dbReference type="EMBL" id="UYV77164.1"/>
    </source>
</evidence>
<feature type="domain" description="Sushi" evidence="7">
    <location>
        <begin position="533"/>
        <end position="585"/>
    </location>
</feature>
<evidence type="ECO:0000256" key="4">
    <source>
        <dbReference type="ARBA" id="ARBA00023180"/>
    </source>
</evidence>
<keyword evidence="4" id="KW-0325">Glycoprotein</keyword>
<dbReference type="Gene3D" id="3.30.420.10">
    <property type="entry name" value="Ribonuclease H-like superfamily/Ribonuclease H"/>
    <property type="match status" value="1"/>
</dbReference>
<name>A0ABY6L8S3_9ARAC</name>
<dbReference type="InterPro" id="IPR035976">
    <property type="entry name" value="Sushi/SCR/CCP_sf"/>
</dbReference>